<evidence type="ECO:0000256" key="1">
    <source>
        <dbReference type="SAM" id="MobiDB-lite"/>
    </source>
</evidence>
<feature type="compositionally biased region" description="Low complexity" evidence="1">
    <location>
        <begin position="60"/>
        <end position="71"/>
    </location>
</feature>
<dbReference type="AlphaFoldDB" id="A0AAE0RRW0"/>
<reference evidence="2" key="2">
    <citation type="journal article" date="2021" name="Genome Biol. Evol.">
        <title>Developing a high-quality reference genome for a parasitic bivalve with doubly uniparental inheritance (Bivalvia: Unionida).</title>
        <authorList>
            <person name="Smith C.H."/>
        </authorList>
    </citation>
    <scope>NUCLEOTIDE SEQUENCE</scope>
    <source>
        <strain evidence="2">CHS0354</strain>
        <tissue evidence="2">Mantle</tissue>
    </source>
</reference>
<evidence type="ECO:0000313" key="3">
    <source>
        <dbReference type="Proteomes" id="UP001195483"/>
    </source>
</evidence>
<accession>A0AAE0RRW0</accession>
<dbReference type="EMBL" id="JAEAOA010002241">
    <property type="protein sequence ID" value="KAK3578464.1"/>
    <property type="molecule type" value="Genomic_DNA"/>
</dbReference>
<reference evidence="2" key="1">
    <citation type="journal article" date="2021" name="Genome Biol. Evol.">
        <title>A High-Quality Reference Genome for a Parasitic Bivalve with Doubly Uniparental Inheritance (Bivalvia: Unionida).</title>
        <authorList>
            <person name="Smith C.H."/>
        </authorList>
    </citation>
    <scope>NUCLEOTIDE SEQUENCE</scope>
    <source>
        <strain evidence="2">CHS0354</strain>
    </source>
</reference>
<sequence>MEDNSIMPYGVHKSKRPSDCQQRKAKKKRCDSLKSLLGSMLRYIKKPDDGQGSSKDVPQSTIDTDSSDASSMHSIEEQVVQKIDETDNEIQKIDVYDLEAAENDDNVDSHQDTANVMLSQINEKNWNILSDASFWNVPVPDNFRVEIIKRGSLSFQNKDGPFCVVTRQDEKAKGDVRKLTKQWF</sequence>
<feature type="region of interest" description="Disordered" evidence="1">
    <location>
        <begin position="1"/>
        <end position="30"/>
    </location>
</feature>
<name>A0AAE0RRW0_9BIVA</name>
<gene>
    <name evidence="2" type="ORF">CHS0354_038553</name>
</gene>
<keyword evidence="3" id="KW-1185">Reference proteome</keyword>
<reference evidence="2" key="3">
    <citation type="submission" date="2023-05" db="EMBL/GenBank/DDBJ databases">
        <authorList>
            <person name="Smith C.H."/>
        </authorList>
    </citation>
    <scope>NUCLEOTIDE SEQUENCE</scope>
    <source>
        <strain evidence="2">CHS0354</strain>
        <tissue evidence="2">Mantle</tissue>
    </source>
</reference>
<protein>
    <submittedName>
        <fullName evidence="2">Uncharacterized protein</fullName>
    </submittedName>
</protein>
<dbReference type="Proteomes" id="UP001195483">
    <property type="component" value="Unassembled WGS sequence"/>
</dbReference>
<feature type="region of interest" description="Disordered" evidence="1">
    <location>
        <begin position="44"/>
        <end position="74"/>
    </location>
</feature>
<evidence type="ECO:0000313" key="2">
    <source>
        <dbReference type="EMBL" id="KAK3578464.1"/>
    </source>
</evidence>
<organism evidence="2 3">
    <name type="scientific">Potamilus streckersoni</name>
    <dbReference type="NCBI Taxonomy" id="2493646"/>
    <lineage>
        <taxon>Eukaryota</taxon>
        <taxon>Metazoa</taxon>
        <taxon>Spiralia</taxon>
        <taxon>Lophotrochozoa</taxon>
        <taxon>Mollusca</taxon>
        <taxon>Bivalvia</taxon>
        <taxon>Autobranchia</taxon>
        <taxon>Heteroconchia</taxon>
        <taxon>Palaeoheterodonta</taxon>
        <taxon>Unionida</taxon>
        <taxon>Unionoidea</taxon>
        <taxon>Unionidae</taxon>
        <taxon>Ambleminae</taxon>
        <taxon>Lampsilini</taxon>
        <taxon>Potamilus</taxon>
    </lineage>
</organism>
<comment type="caution">
    <text evidence="2">The sequence shown here is derived from an EMBL/GenBank/DDBJ whole genome shotgun (WGS) entry which is preliminary data.</text>
</comment>
<proteinExistence type="predicted"/>